<keyword evidence="7" id="KW-0675">Receptor</keyword>
<dbReference type="Pfam" id="PF07695">
    <property type="entry name" value="7TMR-DISM_7TM"/>
    <property type="match status" value="1"/>
</dbReference>
<dbReference type="Pfam" id="PF02518">
    <property type="entry name" value="HATPase_c"/>
    <property type="match status" value="1"/>
</dbReference>
<evidence type="ECO:0000256" key="1">
    <source>
        <dbReference type="ARBA" id="ARBA00022679"/>
    </source>
</evidence>
<feature type="transmembrane region" description="Helical" evidence="5">
    <location>
        <begin position="310"/>
        <end position="328"/>
    </location>
</feature>
<evidence type="ECO:0000256" key="3">
    <source>
        <dbReference type="ARBA" id="ARBA00023012"/>
    </source>
</evidence>
<dbReference type="GO" id="GO:0016020">
    <property type="term" value="C:membrane"/>
    <property type="evidence" value="ECO:0007669"/>
    <property type="project" value="InterPro"/>
</dbReference>
<protein>
    <submittedName>
        <fullName evidence="7">Diverse 7TM receptor transmembrane region</fullName>
    </submittedName>
</protein>
<dbReference type="HOGENOM" id="CLU_011115_3_0_7"/>
<dbReference type="GO" id="GO:0046983">
    <property type="term" value="F:protein dimerization activity"/>
    <property type="evidence" value="ECO:0007669"/>
    <property type="project" value="InterPro"/>
</dbReference>
<dbReference type="RefSeq" id="WP_013513575.1">
    <property type="nucleotide sequence ID" value="NC_014844.1"/>
</dbReference>
<dbReference type="STRING" id="643562.Daes_0625"/>
<evidence type="ECO:0000256" key="4">
    <source>
        <dbReference type="SAM" id="Coils"/>
    </source>
</evidence>
<dbReference type="Gene3D" id="3.30.565.10">
    <property type="entry name" value="Histidine kinase-like ATPase, C-terminal domain"/>
    <property type="match status" value="1"/>
</dbReference>
<feature type="transmembrane region" description="Helical" evidence="5">
    <location>
        <begin position="365"/>
        <end position="382"/>
    </location>
</feature>
<dbReference type="SUPFAM" id="SSF49785">
    <property type="entry name" value="Galactose-binding domain-like"/>
    <property type="match status" value="1"/>
</dbReference>
<dbReference type="PROSITE" id="PS51257">
    <property type="entry name" value="PROKAR_LIPOPROTEIN"/>
    <property type="match status" value="1"/>
</dbReference>
<evidence type="ECO:0000259" key="6">
    <source>
        <dbReference type="SMART" id="SM00387"/>
    </source>
</evidence>
<dbReference type="GO" id="GO:0000155">
    <property type="term" value="F:phosphorelay sensor kinase activity"/>
    <property type="evidence" value="ECO:0007669"/>
    <property type="project" value="InterPro"/>
</dbReference>
<reference evidence="7 8" key="2">
    <citation type="journal article" date="2014" name="Genome Announc.">
        <title>Complete Genome Sequence of the Subsurface, Mesophilic Sulfate-Reducing Bacterium Desulfovibrio aespoeensis Aspo-2.</title>
        <authorList>
            <person name="Pedersen K."/>
            <person name="Bengtsson A."/>
            <person name="Edlund J."/>
            <person name="Rabe L."/>
            <person name="Hazen T."/>
            <person name="Chakraborty R."/>
            <person name="Goodwin L."/>
            <person name="Shapiro N."/>
        </authorList>
    </citation>
    <scope>NUCLEOTIDE SEQUENCE [LARGE SCALE GENOMIC DNA]</scope>
    <source>
        <strain evidence="8">ATCC 700646 / DSM 10631 / Aspo-2</strain>
    </source>
</reference>
<dbReference type="OrthoDB" id="9797605at2"/>
<evidence type="ECO:0000256" key="5">
    <source>
        <dbReference type="SAM" id="Phobius"/>
    </source>
</evidence>
<dbReference type="SUPFAM" id="SSF55874">
    <property type="entry name" value="ATPase domain of HSP90 chaperone/DNA topoisomerase II/histidine kinase"/>
    <property type="match status" value="1"/>
</dbReference>
<dbReference type="InterPro" id="IPR008979">
    <property type="entry name" value="Galactose-bd-like_sf"/>
</dbReference>
<feature type="transmembrane region" description="Helical" evidence="5">
    <location>
        <begin position="279"/>
        <end position="298"/>
    </location>
</feature>
<keyword evidence="5 7" id="KW-0812">Transmembrane</keyword>
<dbReference type="Proteomes" id="UP000002191">
    <property type="component" value="Chromosome"/>
</dbReference>
<dbReference type="AlphaFoldDB" id="E6VYY0"/>
<dbReference type="KEGG" id="das:Daes_0625"/>
<evidence type="ECO:0000313" key="7">
    <source>
        <dbReference type="EMBL" id="ADU61643.1"/>
    </source>
</evidence>
<feature type="transmembrane region" description="Helical" evidence="5">
    <location>
        <begin position="334"/>
        <end position="353"/>
    </location>
</feature>
<keyword evidence="3" id="KW-0902">Two-component regulatory system</keyword>
<dbReference type="InterPro" id="IPR036890">
    <property type="entry name" value="HATPase_C_sf"/>
</dbReference>
<keyword evidence="5" id="KW-0472">Membrane</keyword>
<dbReference type="Gene3D" id="1.20.5.1930">
    <property type="match status" value="1"/>
</dbReference>
<dbReference type="SMART" id="SM00387">
    <property type="entry name" value="HATPase_c"/>
    <property type="match status" value="1"/>
</dbReference>
<dbReference type="PANTHER" id="PTHR24421">
    <property type="entry name" value="NITRATE/NITRITE SENSOR PROTEIN NARX-RELATED"/>
    <property type="match status" value="1"/>
</dbReference>
<keyword evidence="1" id="KW-0808">Transferase</keyword>
<name>E6VYY0_PSEA9</name>
<dbReference type="Pfam" id="PF07730">
    <property type="entry name" value="HisKA_3"/>
    <property type="match status" value="1"/>
</dbReference>
<keyword evidence="5" id="KW-1133">Transmembrane helix</keyword>
<accession>E6VYY0</accession>
<evidence type="ECO:0000256" key="2">
    <source>
        <dbReference type="ARBA" id="ARBA00022777"/>
    </source>
</evidence>
<dbReference type="InterPro" id="IPR011623">
    <property type="entry name" value="7TMR_DISM_rcpt_extracell_dom1"/>
</dbReference>
<feature type="transmembrane region" description="Helical" evidence="5">
    <location>
        <begin position="214"/>
        <end position="233"/>
    </location>
</feature>
<dbReference type="eggNOG" id="COG4585">
    <property type="taxonomic scope" value="Bacteria"/>
</dbReference>
<proteinExistence type="predicted"/>
<keyword evidence="8" id="KW-1185">Reference proteome</keyword>
<keyword evidence="2" id="KW-0418">Kinase</keyword>
<keyword evidence="4" id="KW-0175">Coiled coil</keyword>
<dbReference type="InterPro" id="IPR003594">
    <property type="entry name" value="HATPase_dom"/>
</dbReference>
<evidence type="ECO:0000313" key="8">
    <source>
        <dbReference type="Proteomes" id="UP000002191"/>
    </source>
</evidence>
<feature type="transmembrane region" description="Helical" evidence="5">
    <location>
        <begin position="245"/>
        <end position="267"/>
    </location>
</feature>
<gene>
    <name evidence="7" type="ordered locus">Daes_0625</name>
</gene>
<sequence length="666" mass="73900" precursor="true">MNRFEPNFRAGIRPTAAFLAMVALLVLSGCMFSTHSTPQAKSGVLNLQTHDPAANGPAPLDGQWEFYWDRLLSPNDFAPNGEALDTAHYLAFPGTWKGFHLDGETLGGTGQATFRLRLKLWPDARRLVLRLFDITMAYKLWADGKLVAQSGTVGTDADTEIPRRSLVLVEIEPRGNDMELVLQVSNHHFREGGVPESIEIAPPGPLEKDLARQWAISFLFAGCLLIVAVYHLFLFHKNRKLQAAFYFGIYCLFMFGYCTTSNTSLWAANLFLPPLPPALAEYFPLFCYLALGPFLYRFFKSLYPEEIHKAVRYIVDIRLAIFVILLPFAPDYRISQYIALAMLASALYGIYYVQRLMICVRRGHNGAGLLLTGSLVFLLTSLNDTLAHAKIINSLYLLEPGMFFLVSTQSLTLAKRFTHAMEAEEKLSGELERKNASLLAEIEERNRLECEVVNISEEERRRFSSELHDGLCQQLIGARLHASILTDQLSGTKEGEAMASLTALLEASTNDAYRTSRGLWPVEHDPATPGPSLEELARTIAKDTGITVTFEKDCHCVQCTNPNVTTLYRIAQEALSNAVKHACASTIRIELRCFAQGEITLSVRDDGIGREAAARQTSSKGGLGLRIMAHRAAIIHADLQIKDDSNHGTVVTCIAPCTVAATIKRK</sequence>
<dbReference type="CDD" id="cd16917">
    <property type="entry name" value="HATPase_UhpB-NarQ-NarX-like"/>
    <property type="match status" value="1"/>
</dbReference>
<organism evidence="7 8">
    <name type="scientific">Pseudodesulfovibrio aespoeensis (strain ATCC 700646 / DSM 10631 / Aspo-2)</name>
    <name type="common">Desulfovibrio aespoeensis</name>
    <dbReference type="NCBI Taxonomy" id="643562"/>
    <lineage>
        <taxon>Bacteria</taxon>
        <taxon>Pseudomonadati</taxon>
        <taxon>Thermodesulfobacteriota</taxon>
        <taxon>Desulfovibrionia</taxon>
        <taxon>Desulfovibrionales</taxon>
        <taxon>Desulfovibrionaceae</taxon>
    </lineage>
</organism>
<dbReference type="InterPro" id="IPR050482">
    <property type="entry name" value="Sensor_HK_TwoCompSys"/>
</dbReference>
<reference evidence="8" key="1">
    <citation type="submission" date="2010-12" db="EMBL/GenBank/DDBJ databases">
        <title>Complete sequence of Desulfovibrio aespoeensis Aspo-2.</title>
        <authorList>
            <consortium name="US DOE Joint Genome Institute"/>
            <person name="Lucas S."/>
            <person name="Copeland A."/>
            <person name="Lapidus A."/>
            <person name="Cheng J.-F."/>
            <person name="Goodwin L."/>
            <person name="Pitluck S."/>
            <person name="Chertkov O."/>
            <person name="Misra M."/>
            <person name="Detter J.C."/>
            <person name="Han C."/>
            <person name="Tapia R."/>
            <person name="Land M."/>
            <person name="Hauser L."/>
            <person name="Kyrpides N."/>
            <person name="Ivanova N."/>
            <person name="Ovchinnikova G."/>
            <person name="Pedersen K."/>
            <person name="Jagevall S."/>
            <person name="Hazen T."/>
            <person name="Woyke T."/>
        </authorList>
    </citation>
    <scope>NUCLEOTIDE SEQUENCE [LARGE SCALE GENOMIC DNA]</scope>
    <source>
        <strain evidence="8">ATCC 700646 / DSM 10631 / Aspo-2</strain>
    </source>
</reference>
<dbReference type="InterPro" id="IPR011712">
    <property type="entry name" value="Sig_transdc_His_kin_sub3_dim/P"/>
</dbReference>
<feature type="coiled-coil region" evidence="4">
    <location>
        <begin position="421"/>
        <end position="458"/>
    </location>
</feature>
<feature type="domain" description="Histidine kinase/HSP90-like ATPase" evidence="6">
    <location>
        <begin position="562"/>
        <end position="659"/>
    </location>
</feature>
<dbReference type="EMBL" id="CP002431">
    <property type="protein sequence ID" value="ADU61643.1"/>
    <property type="molecule type" value="Genomic_DNA"/>
</dbReference>